<proteinExistence type="predicted"/>
<dbReference type="Proteomes" id="UP000655366">
    <property type="component" value="Unassembled WGS sequence"/>
</dbReference>
<dbReference type="AlphaFoldDB" id="A0A931CLF6"/>
<sequence length="59" mass="6205">MVGLGDADVVMVMVRGIDIQPSRATLTRSTAIGPTTDGCDGCWGIDEISWLAGVHCLSR</sequence>
<gene>
    <name evidence="1" type="ORF">IV500_01030</name>
</gene>
<dbReference type="EMBL" id="JADNYM010000001">
    <property type="protein sequence ID" value="MBG0738021.1"/>
    <property type="molecule type" value="Genomic_DNA"/>
</dbReference>
<keyword evidence="2" id="KW-1185">Reference proteome</keyword>
<accession>A0A931CLF6</accession>
<name>A0A931CLF6_9MICC</name>
<protein>
    <submittedName>
        <fullName evidence="1">Uncharacterized protein</fullName>
    </submittedName>
</protein>
<organism evidence="1 2">
    <name type="scientific">Arthrobacter terrae</name>
    <dbReference type="NCBI Taxonomy" id="2935737"/>
    <lineage>
        <taxon>Bacteria</taxon>
        <taxon>Bacillati</taxon>
        <taxon>Actinomycetota</taxon>
        <taxon>Actinomycetes</taxon>
        <taxon>Micrococcales</taxon>
        <taxon>Micrococcaceae</taxon>
        <taxon>Arthrobacter</taxon>
    </lineage>
</organism>
<comment type="caution">
    <text evidence="1">The sequence shown here is derived from an EMBL/GenBank/DDBJ whole genome shotgun (WGS) entry which is preliminary data.</text>
</comment>
<reference evidence="1 2" key="1">
    <citation type="submission" date="2020-11" db="EMBL/GenBank/DDBJ databases">
        <title>Arthrobacter antarcticus sp. nov., isolated from Antarctic Soil.</title>
        <authorList>
            <person name="Li J."/>
        </authorList>
    </citation>
    <scope>NUCLEOTIDE SEQUENCE [LARGE SCALE GENOMIC DNA]</scope>
    <source>
        <strain evidence="1 2">Z1-20</strain>
    </source>
</reference>
<evidence type="ECO:0000313" key="1">
    <source>
        <dbReference type="EMBL" id="MBG0738021.1"/>
    </source>
</evidence>
<dbReference type="RefSeq" id="WP_196394957.1">
    <property type="nucleotide sequence ID" value="NZ_JADNYM010000001.1"/>
</dbReference>
<evidence type="ECO:0000313" key="2">
    <source>
        <dbReference type="Proteomes" id="UP000655366"/>
    </source>
</evidence>